<keyword evidence="1" id="KW-0732">Signal</keyword>
<dbReference type="PROSITE" id="PS51257">
    <property type="entry name" value="PROKAR_LIPOPROTEIN"/>
    <property type="match status" value="1"/>
</dbReference>
<dbReference type="InterPro" id="IPR054817">
    <property type="entry name" value="Glycosyl_F510_1955-like"/>
</dbReference>
<dbReference type="Proteomes" id="UP000182126">
    <property type="component" value="Chromosome I"/>
</dbReference>
<reference evidence="2 3" key="1">
    <citation type="submission" date="2016-10" db="EMBL/GenBank/DDBJ databases">
        <authorList>
            <person name="de Groot N.N."/>
        </authorList>
    </citation>
    <scope>NUCLEOTIDE SEQUENCE [LARGE SCALE GENOMIC DNA]</scope>
    <source>
        <strain evidence="2 3">DSM 15019</strain>
    </source>
</reference>
<dbReference type="InterPro" id="IPR015943">
    <property type="entry name" value="WD40/YVTN_repeat-like_dom_sf"/>
</dbReference>
<dbReference type="GeneID" id="77478171"/>
<dbReference type="EMBL" id="LT629770">
    <property type="protein sequence ID" value="SDS63809.1"/>
    <property type="molecule type" value="Genomic_DNA"/>
</dbReference>
<dbReference type="NCBIfam" id="NF045728">
    <property type="entry name" value="glycosyl_F510_1955"/>
    <property type="match status" value="1"/>
</dbReference>
<protein>
    <recommendedName>
        <fullName evidence="4">BNR/Asp-box repeat-containing protein</fullName>
    </recommendedName>
</protein>
<evidence type="ECO:0008006" key="4">
    <source>
        <dbReference type="Google" id="ProtNLM"/>
    </source>
</evidence>
<dbReference type="CDD" id="cd15482">
    <property type="entry name" value="Sialidase_non-viral"/>
    <property type="match status" value="1"/>
</dbReference>
<feature type="chain" id="PRO_5039565790" description="BNR/Asp-box repeat-containing protein" evidence="1">
    <location>
        <begin position="24"/>
        <end position="281"/>
    </location>
</feature>
<dbReference type="Gene3D" id="2.130.10.10">
    <property type="entry name" value="YVTN repeat-like/Quinoprotein amine dehydrogenase"/>
    <property type="match status" value="1"/>
</dbReference>
<evidence type="ECO:0000313" key="3">
    <source>
        <dbReference type="Proteomes" id="UP000182126"/>
    </source>
</evidence>
<organism evidence="2 3">
    <name type="scientific">Microbacterium paraoxydans</name>
    <dbReference type="NCBI Taxonomy" id="199592"/>
    <lineage>
        <taxon>Bacteria</taxon>
        <taxon>Bacillati</taxon>
        <taxon>Actinomycetota</taxon>
        <taxon>Actinomycetes</taxon>
        <taxon>Micrococcales</taxon>
        <taxon>Microbacteriaceae</taxon>
        <taxon>Microbacterium</taxon>
    </lineage>
</organism>
<evidence type="ECO:0000313" key="2">
    <source>
        <dbReference type="EMBL" id="SDS63809.1"/>
    </source>
</evidence>
<dbReference type="AlphaFoldDB" id="A0A1H1TW28"/>
<feature type="signal peptide" evidence="1">
    <location>
        <begin position="1"/>
        <end position="23"/>
    </location>
</feature>
<dbReference type="SUPFAM" id="SSF110296">
    <property type="entry name" value="Oligoxyloglucan reducing end-specific cellobiohydrolase"/>
    <property type="match status" value="1"/>
</dbReference>
<evidence type="ECO:0000256" key="1">
    <source>
        <dbReference type="SAM" id="SignalP"/>
    </source>
</evidence>
<accession>A0A1H1TW28</accession>
<sequence length="281" mass="28614">MNRHSPLPAFAIALAAVALTGCAVPQASGTNAVPPVIQHIHGVAADPRGEDLFIATHGGLFTLTPEGAIAGPIGGHDFDAMGFTVLDDALFASGHPGTQTPAELGSPNLGVIRSDDFGESWSPIALTGSTDFHVLTAGPDGTLYGIASDGVDLLISTDDGLEWTRGATLAAADLAATGDGLYAAAEEGLLLSTDNGATFTPVADAPLLYTLDAKPNGSLAGVGTDGALWSQNTEGTWQRLDALQGAAQAFTAIDDERFIVVDDRGIVQITADDTTILAPAR</sequence>
<name>A0A1H1TW28_9MICO</name>
<gene>
    <name evidence="2" type="ORF">SAMN04489809_2310</name>
</gene>
<proteinExistence type="predicted"/>
<dbReference type="RefSeq" id="WP_017201937.1">
    <property type="nucleotide sequence ID" value="NZ_LT629770.1"/>
</dbReference>